<gene>
    <name evidence="2" type="ORF">ACFS6J_11925</name>
</gene>
<keyword evidence="1" id="KW-0812">Transmembrane</keyword>
<reference evidence="3" key="1">
    <citation type="journal article" date="2019" name="Int. J. Syst. Evol. Microbiol.">
        <title>The Global Catalogue of Microorganisms (GCM) 10K type strain sequencing project: providing services to taxonomists for standard genome sequencing and annotation.</title>
        <authorList>
            <consortium name="The Broad Institute Genomics Platform"/>
            <consortium name="The Broad Institute Genome Sequencing Center for Infectious Disease"/>
            <person name="Wu L."/>
            <person name="Ma J."/>
        </authorList>
    </citation>
    <scope>NUCLEOTIDE SEQUENCE [LARGE SCALE GENOMIC DNA]</scope>
    <source>
        <strain evidence="3">KCTC 23098</strain>
    </source>
</reference>
<name>A0ABW6AZ50_9SPHI</name>
<proteinExistence type="predicted"/>
<protein>
    <submittedName>
        <fullName evidence="2">Uncharacterized protein</fullName>
    </submittedName>
</protein>
<keyword evidence="1" id="KW-1133">Transmembrane helix</keyword>
<evidence type="ECO:0000313" key="3">
    <source>
        <dbReference type="Proteomes" id="UP001597560"/>
    </source>
</evidence>
<evidence type="ECO:0000256" key="1">
    <source>
        <dbReference type="SAM" id="Phobius"/>
    </source>
</evidence>
<dbReference type="Proteomes" id="UP001597560">
    <property type="component" value="Unassembled WGS sequence"/>
</dbReference>
<feature type="transmembrane region" description="Helical" evidence="1">
    <location>
        <begin position="115"/>
        <end position="135"/>
    </location>
</feature>
<evidence type="ECO:0000313" key="2">
    <source>
        <dbReference type="EMBL" id="MFD2962498.1"/>
    </source>
</evidence>
<accession>A0ABW6AZ50</accession>
<dbReference type="RefSeq" id="WP_377610725.1">
    <property type="nucleotide sequence ID" value="NZ_JBHUPA010000007.1"/>
</dbReference>
<sequence>MYFKKIDLNQVDSATLERCLRKVSLKRLSSLDIQSSVTISKEQKIFLGYEKPDELQFTRIRYSFERILPKLILSIAKAKEPVTADYKIRLALISALMLLIILMGTLYGLHQLITGVAPIDTILRILILPALYFILLKVEMKLTQKNIEKALENGENS</sequence>
<keyword evidence="3" id="KW-1185">Reference proteome</keyword>
<feature type="transmembrane region" description="Helical" evidence="1">
    <location>
        <begin position="90"/>
        <end position="109"/>
    </location>
</feature>
<organism evidence="2 3">
    <name type="scientific">Olivibacter jilunii</name>
    <dbReference type="NCBI Taxonomy" id="985016"/>
    <lineage>
        <taxon>Bacteria</taxon>
        <taxon>Pseudomonadati</taxon>
        <taxon>Bacteroidota</taxon>
        <taxon>Sphingobacteriia</taxon>
        <taxon>Sphingobacteriales</taxon>
        <taxon>Sphingobacteriaceae</taxon>
        <taxon>Olivibacter</taxon>
    </lineage>
</organism>
<keyword evidence="1" id="KW-0472">Membrane</keyword>
<dbReference type="EMBL" id="JBHUPA010000007">
    <property type="protein sequence ID" value="MFD2962498.1"/>
    <property type="molecule type" value="Genomic_DNA"/>
</dbReference>
<comment type="caution">
    <text evidence="2">The sequence shown here is derived from an EMBL/GenBank/DDBJ whole genome shotgun (WGS) entry which is preliminary data.</text>
</comment>